<feature type="region of interest" description="Disordered" evidence="1">
    <location>
        <begin position="26"/>
        <end position="51"/>
    </location>
</feature>
<protein>
    <submittedName>
        <fullName evidence="2">Uncharacterized protein</fullName>
    </submittedName>
</protein>
<reference evidence="2 3" key="1">
    <citation type="submission" date="2018-11" db="EMBL/GenBank/DDBJ databases">
        <authorList>
            <consortium name="Pathogen Informatics"/>
        </authorList>
    </citation>
    <scope>NUCLEOTIDE SEQUENCE [LARGE SCALE GENOMIC DNA]</scope>
    <source>
        <strain evidence="2 3">Zambia</strain>
    </source>
</reference>
<dbReference type="AlphaFoldDB" id="A0A183MJ43"/>
<dbReference type="Proteomes" id="UP000277204">
    <property type="component" value="Unassembled WGS sequence"/>
</dbReference>
<dbReference type="EMBL" id="UZAI01017056">
    <property type="protein sequence ID" value="VDP19890.1"/>
    <property type="molecule type" value="Genomic_DNA"/>
</dbReference>
<proteinExistence type="predicted"/>
<organism evidence="2 3">
    <name type="scientific">Schistosoma margrebowiei</name>
    <dbReference type="NCBI Taxonomy" id="48269"/>
    <lineage>
        <taxon>Eukaryota</taxon>
        <taxon>Metazoa</taxon>
        <taxon>Spiralia</taxon>
        <taxon>Lophotrochozoa</taxon>
        <taxon>Platyhelminthes</taxon>
        <taxon>Trematoda</taxon>
        <taxon>Digenea</taxon>
        <taxon>Strigeidida</taxon>
        <taxon>Schistosomatoidea</taxon>
        <taxon>Schistosomatidae</taxon>
        <taxon>Schistosoma</taxon>
    </lineage>
</organism>
<evidence type="ECO:0000313" key="2">
    <source>
        <dbReference type="EMBL" id="VDP19890.1"/>
    </source>
</evidence>
<evidence type="ECO:0000256" key="1">
    <source>
        <dbReference type="SAM" id="MobiDB-lite"/>
    </source>
</evidence>
<accession>A0A183MJ43</accession>
<evidence type="ECO:0000313" key="3">
    <source>
        <dbReference type="Proteomes" id="UP000277204"/>
    </source>
</evidence>
<gene>
    <name evidence="2" type="ORF">SMRZ_LOCUS16068</name>
</gene>
<sequence>MIPSLTRSTERRKHYYVWQMERNQRSTNFNASGDAGTQELSSQGMDPYRIT</sequence>
<name>A0A183MJ43_9TREM</name>
<keyword evidence="3" id="KW-1185">Reference proteome</keyword>